<dbReference type="InterPro" id="IPR005119">
    <property type="entry name" value="LysR_subst-bd"/>
</dbReference>
<evidence type="ECO:0000256" key="1">
    <source>
        <dbReference type="ARBA" id="ARBA00009437"/>
    </source>
</evidence>
<name>A0A364NPL6_9GAMM</name>
<dbReference type="InterPro" id="IPR036388">
    <property type="entry name" value="WH-like_DNA-bd_sf"/>
</dbReference>
<dbReference type="EMBL" id="QKRX01000003">
    <property type="protein sequence ID" value="RAU18825.1"/>
    <property type="molecule type" value="Genomic_DNA"/>
</dbReference>
<dbReference type="InterPro" id="IPR036390">
    <property type="entry name" value="WH_DNA-bd_sf"/>
</dbReference>
<dbReference type="PANTHER" id="PTHR30126">
    <property type="entry name" value="HTH-TYPE TRANSCRIPTIONAL REGULATOR"/>
    <property type="match status" value="1"/>
</dbReference>
<dbReference type="RefSeq" id="WP_112158115.1">
    <property type="nucleotide sequence ID" value="NZ_QKRX01000003.1"/>
</dbReference>
<accession>A0A364NPL6</accession>
<dbReference type="PANTHER" id="PTHR30126:SF98">
    <property type="entry name" value="HTH-TYPE TRANSCRIPTIONAL ACTIVATOR BAUR"/>
    <property type="match status" value="1"/>
</dbReference>
<evidence type="ECO:0000313" key="7">
    <source>
        <dbReference type="Proteomes" id="UP000250744"/>
    </source>
</evidence>
<dbReference type="SUPFAM" id="SSF46785">
    <property type="entry name" value="Winged helix' DNA-binding domain"/>
    <property type="match status" value="1"/>
</dbReference>
<dbReference type="Pfam" id="PF03466">
    <property type="entry name" value="LysR_substrate"/>
    <property type="match status" value="1"/>
</dbReference>
<evidence type="ECO:0000256" key="3">
    <source>
        <dbReference type="ARBA" id="ARBA00023125"/>
    </source>
</evidence>
<sequence length="302" mass="33489">MKKKNTLRQVSDFDLKLLRLFKTIVECGSFSAAEGALGMTKSAISLHMSDLENRLGLRLCQRGRSGFSLTDEGTEVLKAAESLFSSIEDFRSQLNKISHQLKGELNIGIVNNLVTQPQMKVTQALEHLSQFKGDVKINISMSTPSEIAKGLFDGRLHVGVIPWTNTLSGLEYQQLYEETSYLYCSKQHPYFDSSRPLTPSELSQATTVIPSFPMTLEAIEMHQSLSCTASASDREGIAFLILTGAYIGFLPDHYAANWVNKGEMKRLNEDTLAFSTPLAVITRKGRRSNLVLEQFLGALSLS</sequence>
<keyword evidence="7" id="KW-1185">Reference proteome</keyword>
<dbReference type="SUPFAM" id="SSF53850">
    <property type="entry name" value="Periplasmic binding protein-like II"/>
    <property type="match status" value="1"/>
</dbReference>
<dbReference type="OrthoDB" id="8587655at2"/>
<comment type="similarity">
    <text evidence="1">Belongs to the LysR transcriptional regulatory family.</text>
</comment>
<keyword evidence="4" id="KW-0804">Transcription</keyword>
<dbReference type="InterPro" id="IPR000847">
    <property type="entry name" value="LysR_HTH_N"/>
</dbReference>
<reference evidence="6 7" key="1">
    <citation type="submission" date="2018-06" db="EMBL/GenBank/DDBJ databases">
        <title>Nitrincola tibetense sp. nov., isolated from Lake XuguoCo on Tibetan Plateau.</title>
        <authorList>
            <person name="Xing P."/>
        </authorList>
    </citation>
    <scope>NUCLEOTIDE SEQUENCE [LARGE SCALE GENOMIC DNA]</scope>
    <source>
        <strain evidence="7">xg18</strain>
    </source>
</reference>
<dbReference type="GO" id="GO:0000976">
    <property type="term" value="F:transcription cis-regulatory region binding"/>
    <property type="evidence" value="ECO:0007669"/>
    <property type="project" value="TreeGrafter"/>
</dbReference>
<evidence type="ECO:0000259" key="5">
    <source>
        <dbReference type="PROSITE" id="PS50931"/>
    </source>
</evidence>
<proteinExistence type="inferred from homology"/>
<dbReference type="CDD" id="cd05466">
    <property type="entry name" value="PBP2_LTTR_substrate"/>
    <property type="match status" value="1"/>
</dbReference>
<feature type="domain" description="HTH lysR-type" evidence="5">
    <location>
        <begin position="13"/>
        <end position="70"/>
    </location>
</feature>
<keyword evidence="2" id="KW-0805">Transcription regulation</keyword>
<protein>
    <submittedName>
        <fullName evidence="6">LuxR family transcriptional regulator</fullName>
    </submittedName>
</protein>
<dbReference type="Gene3D" id="3.40.190.10">
    <property type="entry name" value="Periplasmic binding protein-like II"/>
    <property type="match status" value="2"/>
</dbReference>
<evidence type="ECO:0000313" key="6">
    <source>
        <dbReference type="EMBL" id="RAU18825.1"/>
    </source>
</evidence>
<evidence type="ECO:0000256" key="2">
    <source>
        <dbReference type="ARBA" id="ARBA00023015"/>
    </source>
</evidence>
<organism evidence="6 7">
    <name type="scientific">Nitrincola tibetensis</name>
    <dbReference type="NCBI Taxonomy" id="2219697"/>
    <lineage>
        <taxon>Bacteria</taxon>
        <taxon>Pseudomonadati</taxon>
        <taxon>Pseudomonadota</taxon>
        <taxon>Gammaproteobacteria</taxon>
        <taxon>Oceanospirillales</taxon>
        <taxon>Oceanospirillaceae</taxon>
        <taxon>Nitrincola</taxon>
    </lineage>
</organism>
<dbReference type="PROSITE" id="PS50931">
    <property type="entry name" value="HTH_LYSR"/>
    <property type="match status" value="1"/>
</dbReference>
<dbReference type="Pfam" id="PF00126">
    <property type="entry name" value="HTH_1"/>
    <property type="match status" value="1"/>
</dbReference>
<dbReference type="Proteomes" id="UP000250744">
    <property type="component" value="Unassembled WGS sequence"/>
</dbReference>
<dbReference type="GO" id="GO:0003700">
    <property type="term" value="F:DNA-binding transcription factor activity"/>
    <property type="evidence" value="ECO:0007669"/>
    <property type="project" value="InterPro"/>
</dbReference>
<comment type="caution">
    <text evidence="6">The sequence shown here is derived from an EMBL/GenBank/DDBJ whole genome shotgun (WGS) entry which is preliminary data.</text>
</comment>
<gene>
    <name evidence="6" type="ORF">DN062_04900</name>
</gene>
<dbReference type="AlphaFoldDB" id="A0A364NPL6"/>
<keyword evidence="3" id="KW-0238">DNA-binding</keyword>
<dbReference type="Gene3D" id="1.10.10.10">
    <property type="entry name" value="Winged helix-like DNA-binding domain superfamily/Winged helix DNA-binding domain"/>
    <property type="match status" value="1"/>
</dbReference>
<evidence type="ECO:0000256" key="4">
    <source>
        <dbReference type="ARBA" id="ARBA00023163"/>
    </source>
</evidence>